<feature type="compositionally biased region" description="Polar residues" evidence="1">
    <location>
        <begin position="1"/>
        <end position="24"/>
    </location>
</feature>
<evidence type="ECO:0000256" key="1">
    <source>
        <dbReference type="SAM" id="MobiDB-lite"/>
    </source>
</evidence>
<feature type="region of interest" description="Disordered" evidence="1">
    <location>
        <begin position="1"/>
        <end position="52"/>
    </location>
</feature>
<dbReference type="Proteomes" id="UP001054854">
    <property type="component" value="Unassembled WGS sequence"/>
</dbReference>
<dbReference type="EMBL" id="BNEK01000005">
    <property type="protein sequence ID" value="GHJ33235.1"/>
    <property type="molecule type" value="Genomic_DNA"/>
</dbReference>
<name>A0ABQ3UC90_STRHY</name>
<sequence length="82" mass="8758">MSNAPITTTTQVPAITRVMSSHSGMDNLPSGSAVRRQPRRPRRAVERERGRRAAAARIAGAVSSRVKVTKEVPVSGCSRAGF</sequence>
<accession>A0ABQ3UC90</accession>
<comment type="caution">
    <text evidence="2">The sequence shown here is derived from an EMBL/GenBank/DDBJ whole genome shotgun (WGS) entry which is preliminary data.</text>
</comment>
<evidence type="ECO:0000313" key="2">
    <source>
        <dbReference type="EMBL" id="GHJ33235.1"/>
    </source>
</evidence>
<evidence type="ECO:0000313" key="3">
    <source>
        <dbReference type="Proteomes" id="UP001054854"/>
    </source>
</evidence>
<gene>
    <name evidence="2" type="ORF">TPA0910_76680</name>
</gene>
<organism evidence="2 3">
    <name type="scientific">Streptomyces hygroscopicus</name>
    <dbReference type="NCBI Taxonomy" id="1912"/>
    <lineage>
        <taxon>Bacteria</taxon>
        <taxon>Bacillati</taxon>
        <taxon>Actinomycetota</taxon>
        <taxon>Actinomycetes</taxon>
        <taxon>Kitasatosporales</taxon>
        <taxon>Streptomycetaceae</taxon>
        <taxon>Streptomyces</taxon>
        <taxon>Streptomyces violaceusniger group</taxon>
    </lineage>
</organism>
<proteinExistence type="predicted"/>
<reference evidence="2" key="1">
    <citation type="submission" date="2024-05" db="EMBL/GenBank/DDBJ databases">
        <title>Whole genome shotgun sequence of Streptomyces hygroscopicus NBRC 113678.</title>
        <authorList>
            <person name="Komaki H."/>
            <person name="Tamura T."/>
        </authorList>
    </citation>
    <scope>NUCLEOTIDE SEQUENCE</scope>
    <source>
        <strain evidence="2">N11-34</strain>
    </source>
</reference>
<keyword evidence="3" id="KW-1185">Reference proteome</keyword>
<protein>
    <submittedName>
        <fullName evidence="2">Uncharacterized protein</fullName>
    </submittedName>
</protein>